<dbReference type="AlphaFoldDB" id="G2YCK4"/>
<name>G2YCK4_BOTF4</name>
<accession>G2YCK4</accession>
<evidence type="ECO:0000313" key="1">
    <source>
        <dbReference type="EMBL" id="CCD34833.1"/>
    </source>
</evidence>
<gene>
    <name evidence="1" type="ORF">BofuT4_uP098090.1</name>
</gene>
<sequence>MQGLFNIAEQCFMHYPQYRNYLGDLGFYSDNTDDQTGTDDGGVQCRSVTLSKKTF</sequence>
<dbReference type="InParanoid" id="G2YCK4"/>
<dbReference type="Proteomes" id="UP000008177">
    <property type="component" value="Unplaced contigs"/>
</dbReference>
<dbReference type="HOGENOM" id="CLU_3032099_0_0_1"/>
<proteinExistence type="predicted"/>
<organism evidence="1 2">
    <name type="scientific">Botryotinia fuckeliana (strain T4)</name>
    <name type="common">Noble rot fungus</name>
    <name type="synonym">Botrytis cinerea</name>
    <dbReference type="NCBI Taxonomy" id="999810"/>
    <lineage>
        <taxon>Eukaryota</taxon>
        <taxon>Fungi</taxon>
        <taxon>Dikarya</taxon>
        <taxon>Ascomycota</taxon>
        <taxon>Pezizomycotina</taxon>
        <taxon>Leotiomycetes</taxon>
        <taxon>Helotiales</taxon>
        <taxon>Sclerotiniaceae</taxon>
        <taxon>Botrytis</taxon>
    </lineage>
</organism>
<protein>
    <submittedName>
        <fullName evidence="1">Uncharacterized protein</fullName>
    </submittedName>
</protein>
<evidence type="ECO:0000313" key="2">
    <source>
        <dbReference type="Proteomes" id="UP000008177"/>
    </source>
</evidence>
<reference evidence="2" key="1">
    <citation type="journal article" date="2011" name="PLoS Genet.">
        <title>Genomic analysis of the necrotrophic fungal pathogens Sclerotinia sclerotiorum and Botrytis cinerea.</title>
        <authorList>
            <person name="Amselem J."/>
            <person name="Cuomo C.A."/>
            <person name="van Kan J.A."/>
            <person name="Viaud M."/>
            <person name="Benito E.P."/>
            <person name="Couloux A."/>
            <person name="Coutinho P.M."/>
            <person name="de Vries R.P."/>
            <person name="Dyer P.S."/>
            <person name="Fillinger S."/>
            <person name="Fournier E."/>
            <person name="Gout L."/>
            <person name="Hahn M."/>
            <person name="Kohn L."/>
            <person name="Lapalu N."/>
            <person name="Plummer K.M."/>
            <person name="Pradier J.M."/>
            <person name="Quevillon E."/>
            <person name="Sharon A."/>
            <person name="Simon A."/>
            <person name="ten Have A."/>
            <person name="Tudzynski B."/>
            <person name="Tudzynski P."/>
            <person name="Wincker P."/>
            <person name="Andrew M."/>
            <person name="Anthouard V."/>
            <person name="Beever R.E."/>
            <person name="Beffa R."/>
            <person name="Benoit I."/>
            <person name="Bouzid O."/>
            <person name="Brault B."/>
            <person name="Chen Z."/>
            <person name="Choquer M."/>
            <person name="Collemare J."/>
            <person name="Cotton P."/>
            <person name="Danchin E.G."/>
            <person name="Da Silva C."/>
            <person name="Gautier A."/>
            <person name="Giraud C."/>
            <person name="Giraud T."/>
            <person name="Gonzalez C."/>
            <person name="Grossetete S."/>
            <person name="Guldener U."/>
            <person name="Henrissat B."/>
            <person name="Howlett B.J."/>
            <person name="Kodira C."/>
            <person name="Kretschmer M."/>
            <person name="Lappartient A."/>
            <person name="Leroch M."/>
            <person name="Levis C."/>
            <person name="Mauceli E."/>
            <person name="Neuveglise C."/>
            <person name="Oeser B."/>
            <person name="Pearson M."/>
            <person name="Poulain J."/>
            <person name="Poussereau N."/>
            <person name="Quesneville H."/>
            <person name="Rascle C."/>
            <person name="Schumacher J."/>
            <person name="Segurens B."/>
            <person name="Sexton A."/>
            <person name="Silva E."/>
            <person name="Sirven C."/>
            <person name="Soanes D.M."/>
            <person name="Talbot N.J."/>
            <person name="Templeton M."/>
            <person name="Yandava C."/>
            <person name="Yarden O."/>
            <person name="Zeng Q."/>
            <person name="Rollins J.A."/>
            <person name="Lebrun M.H."/>
            <person name="Dickman M."/>
        </authorList>
    </citation>
    <scope>NUCLEOTIDE SEQUENCE [LARGE SCALE GENOMIC DNA]</scope>
    <source>
        <strain evidence="2">T4</strain>
    </source>
</reference>
<dbReference type="EMBL" id="FQ790318">
    <property type="protein sequence ID" value="CCD34833.1"/>
    <property type="molecule type" value="Genomic_DNA"/>
</dbReference>